<sequence length="189" mass="21393">MPEEAASVLPVAARLKLRQDRWLETLGKVFLVSEGYIVRRPPSLLEDLYKVVTVEIFGNGRCFVVVIIEPPVEEENRSACWESLDALQREDWFQPVRGQPRNQDIYGALQMGDEVIFTKKGQGPPAKDGGHVPASRTFEAETVLSWDADISVIEFHLEQVKSKIQIARLRRLLGSVSRMVVRQGVFEFA</sequence>
<dbReference type="EMBL" id="KZ824638">
    <property type="protein sequence ID" value="RAK78159.1"/>
    <property type="molecule type" value="Genomic_DNA"/>
</dbReference>
<dbReference type="VEuPathDB" id="FungiDB:BO72DRAFT_76897"/>
<dbReference type="GeneID" id="63868030"/>
<accession>A0A8G1RRX3</accession>
<protein>
    <submittedName>
        <fullName evidence="1">Uncharacterized protein</fullName>
    </submittedName>
</protein>
<organism evidence="1 2">
    <name type="scientific">Aspergillus fijiensis CBS 313.89</name>
    <dbReference type="NCBI Taxonomy" id="1448319"/>
    <lineage>
        <taxon>Eukaryota</taxon>
        <taxon>Fungi</taxon>
        <taxon>Dikarya</taxon>
        <taxon>Ascomycota</taxon>
        <taxon>Pezizomycotina</taxon>
        <taxon>Eurotiomycetes</taxon>
        <taxon>Eurotiomycetidae</taxon>
        <taxon>Eurotiales</taxon>
        <taxon>Aspergillaceae</taxon>
        <taxon>Aspergillus</taxon>
    </lineage>
</organism>
<evidence type="ECO:0000313" key="2">
    <source>
        <dbReference type="Proteomes" id="UP000249789"/>
    </source>
</evidence>
<dbReference type="RefSeq" id="XP_040802169.1">
    <property type="nucleotide sequence ID" value="XM_040950695.1"/>
</dbReference>
<keyword evidence="2" id="KW-1185">Reference proteome</keyword>
<dbReference type="AlphaFoldDB" id="A0A8G1RRX3"/>
<dbReference type="Proteomes" id="UP000249789">
    <property type="component" value="Unassembled WGS sequence"/>
</dbReference>
<name>A0A8G1RRX3_9EURO</name>
<gene>
    <name evidence="1" type="ORF">BO72DRAFT_76897</name>
</gene>
<reference evidence="1 2" key="1">
    <citation type="submission" date="2018-02" db="EMBL/GenBank/DDBJ databases">
        <title>The genomes of Aspergillus section Nigri reveals drivers in fungal speciation.</title>
        <authorList>
            <consortium name="DOE Joint Genome Institute"/>
            <person name="Vesth T.C."/>
            <person name="Nybo J."/>
            <person name="Theobald S."/>
            <person name="Brandl J."/>
            <person name="Frisvad J.C."/>
            <person name="Nielsen K.F."/>
            <person name="Lyhne E.K."/>
            <person name="Kogle M.E."/>
            <person name="Kuo A."/>
            <person name="Riley R."/>
            <person name="Clum A."/>
            <person name="Nolan M."/>
            <person name="Lipzen A."/>
            <person name="Salamov A."/>
            <person name="Henrissat B."/>
            <person name="Wiebenga A."/>
            <person name="De vries R.P."/>
            <person name="Grigoriev I.V."/>
            <person name="Mortensen U.H."/>
            <person name="Andersen M.R."/>
            <person name="Baker S.E."/>
        </authorList>
    </citation>
    <scope>NUCLEOTIDE SEQUENCE [LARGE SCALE GENOMIC DNA]</scope>
    <source>
        <strain evidence="1 2">CBS 313.89</strain>
    </source>
</reference>
<dbReference type="OrthoDB" id="4456558at2759"/>
<evidence type="ECO:0000313" key="1">
    <source>
        <dbReference type="EMBL" id="RAK78159.1"/>
    </source>
</evidence>
<proteinExistence type="predicted"/>